<dbReference type="OMA" id="INCYFAE"/>
<dbReference type="Pfam" id="PF04847">
    <property type="entry name" value="Calcipressin"/>
    <property type="match status" value="1"/>
</dbReference>
<dbReference type="InterPro" id="IPR035979">
    <property type="entry name" value="RBD_domain_sf"/>
</dbReference>
<comment type="similarity">
    <text evidence="1">Belongs to the RCAN family.</text>
</comment>
<dbReference type="Proteomes" id="UP000515146">
    <property type="component" value="Unplaced"/>
</dbReference>
<feature type="region of interest" description="Disordered" evidence="2">
    <location>
        <begin position="217"/>
        <end position="254"/>
    </location>
</feature>
<dbReference type="FunCoup" id="A0A6P6XQ24">
    <property type="interactions" value="653"/>
</dbReference>
<dbReference type="GO" id="GO:0007617">
    <property type="term" value="P:mating behavior"/>
    <property type="evidence" value="ECO:0007669"/>
    <property type="project" value="UniProtKB-ARBA"/>
</dbReference>
<dbReference type="RefSeq" id="XP_027194913.1">
    <property type="nucleotide sequence ID" value="XM_027339112.1"/>
</dbReference>
<feature type="compositionally biased region" description="Acidic residues" evidence="2">
    <location>
        <begin position="228"/>
        <end position="248"/>
    </location>
</feature>
<evidence type="ECO:0000313" key="4">
    <source>
        <dbReference type="RefSeq" id="XP_027194913.1"/>
    </source>
</evidence>
<dbReference type="OrthoDB" id="17212at2759"/>
<dbReference type="InterPro" id="IPR012677">
    <property type="entry name" value="Nucleotide-bd_a/b_plait_sf"/>
</dbReference>
<keyword evidence="3" id="KW-1185">Reference proteome</keyword>
<dbReference type="GO" id="GO:0005634">
    <property type="term" value="C:nucleus"/>
    <property type="evidence" value="ECO:0007669"/>
    <property type="project" value="TreeGrafter"/>
</dbReference>
<dbReference type="InterPro" id="IPR006931">
    <property type="entry name" value="Calcipressin"/>
</dbReference>
<dbReference type="CDD" id="cd12434">
    <property type="entry name" value="RRM_RCAN_like"/>
    <property type="match status" value="1"/>
</dbReference>
<reference evidence="4" key="1">
    <citation type="submission" date="2025-08" db="UniProtKB">
        <authorList>
            <consortium name="RefSeq"/>
        </authorList>
    </citation>
    <scope>IDENTIFICATION</scope>
    <source>
        <strain evidence="4">Airmid</strain>
    </source>
</reference>
<dbReference type="SUPFAM" id="SSF54928">
    <property type="entry name" value="RNA-binding domain, RBD"/>
    <property type="match status" value="1"/>
</dbReference>
<dbReference type="InParanoid" id="A0A6P6XQ24"/>
<name>A0A6P6XQ24_DERPT</name>
<proteinExistence type="inferred from homology"/>
<dbReference type="KEGG" id="dpte:113789555"/>
<dbReference type="GO" id="GO:0005737">
    <property type="term" value="C:cytoplasm"/>
    <property type="evidence" value="ECO:0007669"/>
    <property type="project" value="TreeGrafter"/>
</dbReference>
<evidence type="ECO:0000256" key="1">
    <source>
        <dbReference type="ARBA" id="ARBA00008209"/>
    </source>
</evidence>
<accession>A0A6P6XQ24</accession>
<dbReference type="AlphaFoldDB" id="A0A6P6XQ24"/>
<dbReference type="Gene3D" id="3.30.70.330">
    <property type="match status" value="1"/>
</dbReference>
<dbReference type="PANTHER" id="PTHR10300">
    <property type="entry name" value="CALCIPRESSIN"/>
    <property type="match status" value="1"/>
</dbReference>
<sequence length="276" mass="31424">MDQKNLNHHNDNDDDDDGYDLSCNNDSFVTFNTTNLDELNRIIEESSSLDLPKSLIITNMDSRIFQQSTEQRDEFERAFRSLDSDVKFLYFKSFRRARLDFSDQKAATKARIIMNQIKFGDEQINCYFAEIMNKKNSSNDNDHNYLKPPALEKQFLISPPSSPPEGWEPCEEAQPILNIDLQSALANLIPGQAHELHPPTCNQPGIVVHVCGSTATTTTKQDSLSIDPDNDNDDNDNDDDDNADDGFFNDDSNIPMMKMKIVQTSCPPRYRSDQQN</sequence>
<evidence type="ECO:0000256" key="2">
    <source>
        <dbReference type="SAM" id="MobiDB-lite"/>
    </source>
</evidence>
<evidence type="ECO:0000313" key="3">
    <source>
        <dbReference type="Proteomes" id="UP000515146"/>
    </source>
</evidence>
<dbReference type="FunFam" id="3.30.70.330:FF:000092">
    <property type="entry name" value="Calcipressin-2 isoform 2"/>
    <property type="match status" value="1"/>
</dbReference>
<dbReference type="GO" id="GO:0003676">
    <property type="term" value="F:nucleic acid binding"/>
    <property type="evidence" value="ECO:0007669"/>
    <property type="project" value="InterPro"/>
</dbReference>
<protein>
    <submittedName>
        <fullName evidence="4">Calcipressin-2-like</fullName>
    </submittedName>
</protein>
<dbReference type="GO" id="GO:0008597">
    <property type="term" value="F:calcium-dependent protein serine/threonine phosphatase regulator activity"/>
    <property type="evidence" value="ECO:0007669"/>
    <property type="project" value="TreeGrafter"/>
</dbReference>
<organism evidence="3 4">
    <name type="scientific">Dermatophagoides pteronyssinus</name>
    <name type="common">European house dust mite</name>
    <dbReference type="NCBI Taxonomy" id="6956"/>
    <lineage>
        <taxon>Eukaryota</taxon>
        <taxon>Metazoa</taxon>
        <taxon>Ecdysozoa</taxon>
        <taxon>Arthropoda</taxon>
        <taxon>Chelicerata</taxon>
        <taxon>Arachnida</taxon>
        <taxon>Acari</taxon>
        <taxon>Acariformes</taxon>
        <taxon>Sarcoptiformes</taxon>
        <taxon>Astigmata</taxon>
        <taxon>Psoroptidia</taxon>
        <taxon>Analgoidea</taxon>
        <taxon>Pyroglyphidae</taxon>
        <taxon>Dermatophagoidinae</taxon>
        <taxon>Dermatophagoides</taxon>
    </lineage>
</organism>
<dbReference type="PANTHER" id="PTHR10300:SF14">
    <property type="entry name" value="PROTEIN SARAH"/>
    <property type="match status" value="1"/>
</dbReference>
<gene>
    <name evidence="4" type="primary">LOC113789555</name>
</gene>
<dbReference type="GO" id="GO:0019722">
    <property type="term" value="P:calcium-mediated signaling"/>
    <property type="evidence" value="ECO:0007669"/>
    <property type="project" value="InterPro"/>
</dbReference>